<feature type="signal peptide" evidence="2">
    <location>
        <begin position="1"/>
        <end position="20"/>
    </location>
</feature>
<dbReference type="RefSeq" id="WP_136433040.1">
    <property type="nucleotide sequence ID" value="NZ_JBHSNS010000001.1"/>
</dbReference>
<dbReference type="PROSITE" id="PS51257">
    <property type="entry name" value="PROKAR_LIPOPROTEIN"/>
    <property type="match status" value="1"/>
</dbReference>
<proteinExistence type="predicted"/>
<feature type="region of interest" description="Disordered" evidence="1">
    <location>
        <begin position="20"/>
        <end position="65"/>
    </location>
</feature>
<protein>
    <submittedName>
        <fullName evidence="3">Uncharacterized protein</fullName>
    </submittedName>
</protein>
<sequence length="209" mass="22123">MRSRAIALLVAALLPLTALGCSPGDDPDPSASDPAASASQTPTTPEPAESGSPSSPETGLPPATGQALELKGSMSFRLPEGGEWHHTGDGSTTLYAGHPVDDGYFDIDASEIETSNTELDPLAKASLDIRHQQAELTPGRFDPFPTRSPNREVSGRAGWVLESTGKKSTFYEFGTNIDGLTAIITFQYPSSYGAGKEWVESILASIEWK</sequence>
<comment type="caution">
    <text evidence="3">The sequence shown here is derived from an EMBL/GenBank/DDBJ whole genome shotgun (WGS) entry which is preliminary data.</text>
</comment>
<dbReference type="EMBL" id="JBHSNS010000001">
    <property type="protein sequence ID" value="MFC5727624.1"/>
    <property type="molecule type" value="Genomic_DNA"/>
</dbReference>
<evidence type="ECO:0000256" key="1">
    <source>
        <dbReference type="SAM" id="MobiDB-lite"/>
    </source>
</evidence>
<accession>A0ABW0ZDB0</accession>
<organism evidence="3 4">
    <name type="scientific">Nocardioides vastitatis</name>
    <dbReference type="NCBI Taxonomy" id="2568655"/>
    <lineage>
        <taxon>Bacteria</taxon>
        <taxon>Bacillati</taxon>
        <taxon>Actinomycetota</taxon>
        <taxon>Actinomycetes</taxon>
        <taxon>Propionibacteriales</taxon>
        <taxon>Nocardioidaceae</taxon>
        <taxon>Nocardioides</taxon>
    </lineage>
</organism>
<feature type="chain" id="PRO_5045967685" evidence="2">
    <location>
        <begin position="21"/>
        <end position="209"/>
    </location>
</feature>
<keyword evidence="4" id="KW-1185">Reference proteome</keyword>
<gene>
    <name evidence="3" type="ORF">ACFPQB_01750</name>
</gene>
<evidence type="ECO:0000313" key="4">
    <source>
        <dbReference type="Proteomes" id="UP001596072"/>
    </source>
</evidence>
<evidence type="ECO:0000256" key="2">
    <source>
        <dbReference type="SAM" id="SignalP"/>
    </source>
</evidence>
<name>A0ABW0ZDB0_9ACTN</name>
<dbReference type="Proteomes" id="UP001596072">
    <property type="component" value="Unassembled WGS sequence"/>
</dbReference>
<reference evidence="4" key="1">
    <citation type="journal article" date="2019" name="Int. J. Syst. Evol. Microbiol.">
        <title>The Global Catalogue of Microorganisms (GCM) 10K type strain sequencing project: providing services to taxonomists for standard genome sequencing and annotation.</title>
        <authorList>
            <consortium name="The Broad Institute Genomics Platform"/>
            <consortium name="The Broad Institute Genome Sequencing Center for Infectious Disease"/>
            <person name="Wu L."/>
            <person name="Ma J."/>
        </authorList>
    </citation>
    <scope>NUCLEOTIDE SEQUENCE [LARGE SCALE GENOMIC DNA]</scope>
    <source>
        <strain evidence="4">YIM 94188</strain>
    </source>
</reference>
<evidence type="ECO:0000313" key="3">
    <source>
        <dbReference type="EMBL" id="MFC5727624.1"/>
    </source>
</evidence>
<keyword evidence="2" id="KW-0732">Signal</keyword>
<feature type="compositionally biased region" description="Low complexity" evidence="1">
    <location>
        <begin position="20"/>
        <end position="62"/>
    </location>
</feature>